<proteinExistence type="predicted"/>
<name>A0ABS2G3C6_FUSMR</name>
<comment type="caution">
    <text evidence="1">The sequence shown here is derived from an EMBL/GenBank/DDBJ whole genome shotgun (WGS) entry which is preliminary data.</text>
</comment>
<dbReference type="RefSeq" id="WP_204716597.1">
    <property type="nucleotide sequence ID" value="NZ_JACJLT010000131.1"/>
</dbReference>
<protein>
    <submittedName>
        <fullName evidence="1">Uncharacterized protein</fullName>
    </submittedName>
</protein>
<dbReference type="Proteomes" id="UP000728968">
    <property type="component" value="Unassembled WGS sequence"/>
</dbReference>
<sequence>MDRDLLEAMNIMEELLKGGEIEKYTYSSEDGFVYFFALDEYTSDLEAEEIGIYDVDREYIIEQIAEARKEADEDSRAYKEQRERDYWEVQGARY</sequence>
<dbReference type="EMBL" id="JACJLT010000131">
    <property type="protein sequence ID" value="MBM6875934.1"/>
    <property type="molecule type" value="Genomic_DNA"/>
</dbReference>
<evidence type="ECO:0000313" key="1">
    <source>
        <dbReference type="EMBL" id="MBM6875934.1"/>
    </source>
</evidence>
<gene>
    <name evidence="1" type="ORF">H6A04_09780</name>
</gene>
<organism evidence="1 2">
    <name type="scientific">Fusobacterium mortiferum</name>
    <dbReference type="NCBI Taxonomy" id="850"/>
    <lineage>
        <taxon>Bacteria</taxon>
        <taxon>Fusobacteriati</taxon>
        <taxon>Fusobacteriota</taxon>
        <taxon>Fusobacteriia</taxon>
        <taxon>Fusobacteriales</taxon>
        <taxon>Fusobacteriaceae</taxon>
        <taxon>Fusobacterium</taxon>
    </lineage>
</organism>
<keyword evidence="2" id="KW-1185">Reference proteome</keyword>
<accession>A0ABS2G3C6</accession>
<reference evidence="1 2" key="1">
    <citation type="journal article" date="2021" name="Sci. Rep.">
        <title>The distribution of antibiotic resistance genes in chicken gut microbiota commensals.</title>
        <authorList>
            <person name="Juricova H."/>
            <person name="Matiasovicova J."/>
            <person name="Kubasova T."/>
            <person name="Cejkova D."/>
            <person name="Rychlik I."/>
        </authorList>
    </citation>
    <scope>NUCLEOTIDE SEQUENCE [LARGE SCALE GENOMIC DNA]</scope>
    <source>
        <strain evidence="1 2">An425</strain>
    </source>
</reference>
<evidence type="ECO:0000313" key="2">
    <source>
        <dbReference type="Proteomes" id="UP000728968"/>
    </source>
</evidence>